<feature type="domain" description="F-box" evidence="1">
    <location>
        <begin position="4"/>
        <end position="49"/>
    </location>
</feature>
<dbReference type="InterPro" id="IPR001810">
    <property type="entry name" value="F-box_dom"/>
</dbReference>
<dbReference type="Gene3D" id="1.20.1280.50">
    <property type="match status" value="1"/>
</dbReference>
<reference evidence="2 3" key="1">
    <citation type="journal article" date="2013" name="Proc. Natl. Acad. Sci. U.S.A.">
        <title>Fine-scale variation in meiotic recombination in Mimulus inferred from population shotgun sequencing.</title>
        <authorList>
            <person name="Hellsten U."/>
            <person name="Wright K.M."/>
            <person name="Jenkins J."/>
            <person name="Shu S."/>
            <person name="Yuan Y."/>
            <person name="Wessler S.R."/>
            <person name="Schmutz J."/>
            <person name="Willis J.H."/>
            <person name="Rokhsar D.S."/>
        </authorList>
    </citation>
    <scope>NUCLEOTIDE SEQUENCE [LARGE SCALE GENOMIC DNA]</scope>
    <source>
        <strain evidence="3">cv. DUN x IM62</strain>
    </source>
</reference>
<dbReference type="Pfam" id="PF00646">
    <property type="entry name" value="F-box"/>
    <property type="match status" value="1"/>
</dbReference>
<evidence type="ECO:0000313" key="3">
    <source>
        <dbReference type="Proteomes" id="UP000030748"/>
    </source>
</evidence>
<name>A0A022PXT5_ERYGU</name>
<dbReference type="EMBL" id="KI632224">
    <property type="protein sequence ID" value="EYU21162.1"/>
    <property type="molecule type" value="Genomic_DNA"/>
</dbReference>
<dbReference type="AlphaFoldDB" id="A0A022PXT5"/>
<accession>A0A022PXT5</accession>
<dbReference type="Proteomes" id="UP000030748">
    <property type="component" value="Unassembled WGS sequence"/>
</dbReference>
<dbReference type="InterPro" id="IPR050796">
    <property type="entry name" value="SCF_F-box_component"/>
</dbReference>
<dbReference type="SMART" id="SM00256">
    <property type="entry name" value="FBOX"/>
    <property type="match status" value="1"/>
</dbReference>
<dbReference type="CDD" id="cd22157">
    <property type="entry name" value="F-box_AtFBW1-like"/>
    <property type="match status" value="1"/>
</dbReference>
<evidence type="ECO:0000259" key="1">
    <source>
        <dbReference type="PROSITE" id="PS50181"/>
    </source>
</evidence>
<keyword evidence="3" id="KW-1185">Reference proteome</keyword>
<dbReference type="PANTHER" id="PTHR31672">
    <property type="entry name" value="BNACNNG10540D PROTEIN"/>
    <property type="match status" value="1"/>
</dbReference>
<dbReference type="PhylomeDB" id="A0A022PXT5"/>
<dbReference type="InterPro" id="IPR036047">
    <property type="entry name" value="F-box-like_dom_sf"/>
</dbReference>
<organism evidence="2 3">
    <name type="scientific">Erythranthe guttata</name>
    <name type="common">Yellow monkey flower</name>
    <name type="synonym">Mimulus guttatus</name>
    <dbReference type="NCBI Taxonomy" id="4155"/>
    <lineage>
        <taxon>Eukaryota</taxon>
        <taxon>Viridiplantae</taxon>
        <taxon>Streptophyta</taxon>
        <taxon>Embryophyta</taxon>
        <taxon>Tracheophyta</taxon>
        <taxon>Spermatophyta</taxon>
        <taxon>Magnoliopsida</taxon>
        <taxon>eudicotyledons</taxon>
        <taxon>Gunneridae</taxon>
        <taxon>Pentapetalae</taxon>
        <taxon>asterids</taxon>
        <taxon>lamiids</taxon>
        <taxon>Lamiales</taxon>
        <taxon>Phrymaceae</taxon>
        <taxon>Erythranthe</taxon>
    </lineage>
</organism>
<dbReference type="PROSITE" id="PS50181">
    <property type="entry name" value="FBOX"/>
    <property type="match status" value="1"/>
</dbReference>
<evidence type="ECO:0000313" key="2">
    <source>
        <dbReference type="EMBL" id="EYU21162.1"/>
    </source>
</evidence>
<gene>
    <name evidence="2" type="ORF">MIMGU_mgv1a025863mg</name>
</gene>
<dbReference type="SUPFAM" id="SSF81383">
    <property type="entry name" value="F-box domain"/>
    <property type="match status" value="1"/>
</dbReference>
<sequence>MSIEHHTSNLPNEIIEIILLHLPIKSLLRFKSVSKSWNSIISNPVFAHTHLQFSNSPNLFLIKNRSFQGAFSLLKLEAQKFHREAVLSGPYGWNTVLCHCNGVLLLTDSYFKPTCYALWNPSTRTETYFTFRYTFYEDMNYGLLRSRDPRFQGFPFKGTDSGVFADGAYYWVWRDKEDVRHVVYFDSRIDKLKRLQKPKQLTDEDHVFVACLNDSLCLYCNTLGDETKVRFWIKEKGSSFKNCWNEFLNYASVRYARVLAILCLYTGMVLGTLTQLEEVAFEHPNMLCVPNLFSFPLKKFD</sequence>
<proteinExistence type="predicted"/>
<dbReference type="PANTHER" id="PTHR31672:SF13">
    <property type="entry name" value="F-BOX PROTEIN CPR30-LIKE"/>
    <property type="match status" value="1"/>
</dbReference>
<protein>
    <recommendedName>
        <fullName evidence="1">F-box domain-containing protein</fullName>
    </recommendedName>
</protein>